<keyword evidence="3" id="KW-1185">Reference proteome</keyword>
<dbReference type="VEuPathDB" id="CryptoDB:GNI_049490"/>
<accession>A0A023B9H0</accession>
<protein>
    <submittedName>
        <fullName evidence="2">Family UPF0160 protein</fullName>
    </submittedName>
</protein>
<gene>
    <name evidence="2" type="ORF">GNI_049490</name>
</gene>
<dbReference type="RefSeq" id="XP_011129667.1">
    <property type="nucleotide sequence ID" value="XM_011131365.1"/>
</dbReference>
<dbReference type="GO" id="GO:0005737">
    <property type="term" value="C:cytoplasm"/>
    <property type="evidence" value="ECO:0007669"/>
    <property type="project" value="TreeGrafter"/>
</dbReference>
<dbReference type="eggNOG" id="KOG2948">
    <property type="taxonomic scope" value="Eukaryota"/>
</dbReference>
<dbReference type="EMBL" id="AFNH02000384">
    <property type="protein sequence ID" value="EZG72972.1"/>
    <property type="molecule type" value="Genomic_DNA"/>
</dbReference>
<dbReference type="GO" id="GO:0005634">
    <property type="term" value="C:nucleus"/>
    <property type="evidence" value="ECO:0007669"/>
    <property type="project" value="TreeGrafter"/>
</dbReference>
<name>A0A023B9H0_GRENI</name>
<dbReference type="PANTHER" id="PTHR11215:SF1">
    <property type="entry name" value="MYG1 EXONUCLEASE"/>
    <property type="match status" value="1"/>
</dbReference>
<dbReference type="Proteomes" id="UP000019763">
    <property type="component" value="Unassembled WGS sequence"/>
</dbReference>
<evidence type="ECO:0000313" key="2">
    <source>
        <dbReference type="EMBL" id="EZG72972.1"/>
    </source>
</evidence>
<dbReference type="Pfam" id="PF03690">
    <property type="entry name" value="MYG1_exonuc"/>
    <property type="match status" value="1"/>
</dbReference>
<evidence type="ECO:0000256" key="1">
    <source>
        <dbReference type="ARBA" id="ARBA00010105"/>
    </source>
</evidence>
<dbReference type="PANTHER" id="PTHR11215">
    <property type="entry name" value="METAL DEPENDENT HYDROLASE - RELATED"/>
    <property type="match status" value="1"/>
</dbReference>
<dbReference type="AlphaFoldDB" id="A0A023B9H0"/>
<comment type="caution">
    <text evidence="2">The sequence shown here is derived from an EMBL/GenBank/DDBJ whole genome shotgun (WGS) entry which is preliminary data.</text>
</comment>
<dbReference type="GeneID" id="22911789"/>
<proteinExistence type="inferred from homology"/>
<sequence>MTEVIISAGPWTTGKMLKAGLSTLLTPDVEVRQEFQEEQNEPALGILALFDKHIEEILEKVCGVADPKCREFTAKMYREKYLDGIVRSISGEPRCDCTARLFVGETGFSSLVGHMDPLWSGGCSEAERHVKLQAAVAWVREVFKDQLTCIAKEIYPAHHIVQEALDAKKEEEDFIVLSHYCPWQKHLYALEAERGLQIKWILFQDDRNGQYRLTAVADETDRFNNRALIHQDLRGLRGQDVANFIDPDQSKPECQKDVNQYFAHHSGFTGGAPSLEAARLLMQYQPANAAEIDSPVHD</sequence>
<dbReference type="InterPro" id="IPR003226">
    <property type="entry name" value="MYG1_exonuclease"/>
</dbReference>
<evidence type="ECO:0000313" key="3">
    <source>
        <dbReference type="Proteomes" id="UP000019763"/>
    </source>
</evidence>
<reference evidence="2" key="1">
    <citation type="submission" date="2013-12" db="EMBL/GenBank/DDBJ databases">
        <authorList>
            <person name="Omoto C.K."/>
            <person name="Sibley D."/>
            <person name="Venepally P."/>
            <person name="Hadjithomas M."/>
            <person name="Karamycheva S."/>
            <person name="Brunk B."/>
            <person name="Roos D."/>
            <person name="Caler E."/>
            <person name="Lorenzi H."/>
        </authorList>
    </citation>
    <scope>NUCLEOTIDE SEQUENCE</scope>
</reference>
<dbReference type="OrthoDB" id="10265310at2759"/>
<comment type="similarity">
    <text evidence="1">Belongs to the MYG1 family.</text>
</comment>
<organism evidence="2 3">
    <name type="scientific">Gregarina niphandrodes</name>
    <name type="common">Septate eugregarine</name>
    <dbReference type="NCBI Taxonomy" id="110365"/>
    <lineage>
        <taxon>Eukaryota</taxon>
        <taxon>Sar</taxon>
        <taxon>Alveolata</taxon>
        <taxon>Apicomplexa</taxon>
        <taxon>Conoidasida</taxon>
        <taxon>Gregarinasina</taxon>
        <taxon>Eugregarinorida</taxon>
        <taxon>Gregarinidae</taxon>
        <taxon>Gregarina</taxon>
    </lineage>
</organism>